<dbReference type="GO" id="GO:0016787">
    <property type="term" value="F:hydrolase activity"/>
    <property type="evidence" value="ECO:0007669"/>
    <property type="project" value="UniProtKB-KW"/>
</dbReference>
<dbReference type="Pfam" id="PF00657">
    <property type="entry name" value="Lipase_GDSL"/>
    <property type="match status" value="1"/>
</dbReference>
<dbReference type="InterPro" id="IPR036514">
    <property type="entry name" value="SGNH_hydro_sf"/>
</dbReference>
<dbReference type="InterPro" id="IPR001087">
    <property type="entry name" value="GDSL"/>
</dbReference>
<evidence type="ECO:0000313" key="1">
    <source>
        <dbReference type="EMBL" id="MBN7816231.1"/>
    </source>
</evidence>
<protein>
    <submittedName>
        <fullName evidence="1">SGNH/GDSL hydrolase family protein</fullName>
    </submittedName>
</protein>
<keyword evidence="1" id="KW-0378">Hydrolase</keyword>
<gene>
    <name evidence="1" type="ORF">J0A69_12355</name>
</gene>
<comment type="caution">
    <text evidence="1">The sequence shown here is derived from an EMBL/GenBank/DDBJ whole genome shotgun (WGS) entry which is preliminary data.</text>
</comment>
<organism evidence="1 2">
    <name type="scientific">Algoriphagus pacificus</name>
    <dbReference type="NCBI Taxonomy" id="2811234"/>
    <lineage>
        <taxon>Bacteria</taxon>
        <taxon>Pseudomonadati</taxon>
        <taxon>Bacteroidota</taxon>
        <taxon>Cytophagia</taxon>
        <taxon>Cytophagales</taxon>
        <taxon>Cyclobacteriaceae</taxon>
        <taxon>Algoriphagus</taxon>
    </lineage>
</organism>
<dbReference type="EMBL" id="JAFKCU010000002">
    <property type="protein sequence ID" value="MBN7816231.1"/>
    <property type="molecule type" value="Genomic_DNA"/>
</dbReference>
<sequence length="235" mass="27152">MNVKLSILFSLYILLIGVPKQKVFLIGDSISVHYTPYLKKYLNNEFEFERKEDNGLAEENLDVPQGANGGNTSMVLEYLRSKLKDEHFRPDYLLLNAGLHDIKRDPVTNQIAINQEKYKANLAEIFDLLEENEIKPIWIKTTPVVDSIHNKKGMAFFRFSEDVDLYNSIADSICFNRDIPIIDLFLFTKKLDLGEYVDHVHFSEEAREKQAIFIAGFLDGYIQQYIYKRGSGESV</sequence>
<dbReference type="CDD" id="cd00229">
    <property type="entry name" value="SGNH_hydrolase"/>
    <property type="match status" value="1"/>
</dbReference>
<dbReference type="RefSeq" id="WP_206586860.1">
    <property type="nucleotide sequence ID" value="NZ_JAFKCU010000002.1"/>
</dbReference>
<dbReference type="SUPFAM" id="SSF52266">
    <property type="entry name" value="SGNH hydrolase"/>
    <property type="match status" value="1"/>
</dbReference>
<keyword evidence="2" id="KW-1185">Reference proteome</keyword>
<dbReference type="Proteomes" id="UP000664480">
    <property type="component" value="Unassembled WGS sequence"/>
</dbReference>
<name>A0ABS3CGJ5_9BACT</name>
<accession>A0ABS3CGJ5</accession>
<dbReference type="Gene3D" id="3.40.50.1110">
    <property type="entry name" value="SGNH hydrolase"/>
    <property type="match status" value="1"/>
</dbReference>
<proteinExistence type="predicted"/>
<evidence type="ECO:0000313" key="2">
    <source>
        <dbReference type="Proteomes" id="UP000664480"/>
    </source>
</evidence>
<reference evidence="1 2" key="1">
    <citation type="submission" date="2021-03" db="EMBL/GenBank/DDBJ databases">
        <title>novel species isolated from a fishpond in China.</title>
        <authorList>
            <person name="Lu H."/>
            <person name="Cai Z."/>
        </authorList>
    </citation>
    <scope>NUCLEOTIDE SEQUENCE [LARGE SCALE GENOMIC DNA]</scope>
    <source>
        <strain evidence="1 2">YJ13C</strain>
    </source>
</reference>